<evidence type="ECO:0000256" key="5">
    <source>
        <dbReference type="ARBA" id="ARBA00022741"/>
    </source>
</evidence>
<dbReference type="InterPro" id="IPR036670">
    <property type="entry name" value="SecA_X-link_sf"/>
</dbReference>
<comment type="similarity">
    <text evidence="2">Belongs to the SecA family.</text>
</comment>
<dbReference type="Pfam" id="PF01043">
    <property type="entry name" value="SecA_PP_bind"/>
    <property type="match status" value="1"/>
</dbReference>
<evidence type="ECO:0000313" key="15">
    <source>
        <dbReference type="Proteomes" id="UP001174909"/>
    </source>
</evidence>
<dbReference type="PROSITE" id="PS51194">
    <property type="entry name" value="HELICASE_CTER"/>
    <property type="match status" value="1"/>
</dbReference>
<keyword evidence="4" id="KW-0963">Cytoplasm</keyword>
<feature type="non-terminal residue" evidence="14">
    <location>
        <position position="1"/>
    </location>
</feature>
<keyword evidence="3" id="KW-0813">Transport</keyword>
<evidence type="ECO:0000256" key="10">
    <source>
        <dbReference type="ARBA" id="ARBA00023136"/>
    </source>
</evidence>
<dbReference type="SUPFAM" id="SSF81886">
    <property type="entry name" value="Helical scaffold and wing domains of SecA"/>
    <property type="match status" value="1"/>
</dbReference>
<dbReference type="GO" id="GO:0005886">
    <property type="term" value="C:plasma membrane"/>
    <property type="evidence" value="ECO:0007669"/>
    <property type="project" value="TreeGrafter"/>
</dbReference>
<keyword evidence="15" id="KW-1185">Reference proteome</keyword>
<evidence type="ECO:0000256" key="6">
    <source>
        <dbReference type="ARBA" id="ARBA00022840"/>
    </source>
</evidence>
<dbReference type="PRINTS" id="PR00906">
    <property type="entry name" value="SECA"/>
</dbReference>
<keyword evidence="6" id="KW-0067">ATP-binding</keyword>
<evidence type="ECO:0000256" key="7">
    <source>
        <dbReference type="ARBA" id="ARBA00022927"/>
    </source>
</evidence>
<dbReference type="Proteomes" id="UP001174909">
    <property type="component" value="Unassembled WGS sequence"/>
</dbReference>
<dbReference type="FunFam" id="3.40.50.300:FF:000429">
    <property type="entry name" value="Preprotein translocase subunit SecA"/>
    <property type="match status" value="1"/>
</dbReference>
<keyword evidence="7" id="KW-0653">Protein transport</keyword>
<dbReference type="InterPro" id="IPR011130">
    <property type="entry name" value="SecA_preprotein_X-link_dom"/>
</dbReference>
<sequence>TGGRPAAGVLRHRQRSHRPTPGSLGDRRTTAGRQAPVPGQGGADGRGRGQDRAIAFAAALHAVLGRRVHVITANDYLADRDAALLGPVYRSLGLDCGAVLGHMERRERRHIYRRGIIYGAMRELGFDHLRDHLGTAPEERVQQPLDVAIVDEADHALIDEAYTPLIISGNPLGGTRWAVRVNGAVADMIAEQRVLAEGLAQDLDANDDRSPERLRLLAKLILANPDNKTLRQHVSQALHAHLLQQRDVDYLVDDDSVVLIDQHTGRPKPDSIYQHGLQQAVEAREGVTVQPENETLAQISVSGLVSRYGQVAGITGTAEPAAGEFRRKYGLVVAVVPPAHPLLRTSIPPAVYLSREDKLAAVVDEVEARHRTGQPVLVGTRTVEQSEELAGLLSERRIPHRVLNAVTTHTEAAIVRDAGAFGAVTVATHMAGRGTDILLTTTLDFAPGLCVMGTEVHDSSRITLQLNGRSGRQGQFGMTQTFLSLEDRLVNLDAEAILKLANCRRMDAAGLTCYTGPDVSRRIQQLQDAADREGESQRALIQDYAAELDHQTHLYHQRRQELIGLASDTERVRPMCEQVVAKVASRLAAKHLGPDVDNDYAVRFGRMQAELRRDFGVECSHLYGMDLGLLPESLAELLTAQLDRLASRCGGSAFPELARLLYLQVCGELWPGHLTTLRDLLAVQLLSGSNHKSSVAAYILRCTGAWNAFWDMVDEEFLSRLATLQTGASGTQAAQPVKVSGATERLLAMDAPLPVDEGHGSITLI</sequence>
<dbReference type="GO" id="GO:0017038">
    <property type="term" value="P:protein import"/>
    <property type="evidence" value="ECO:0007669"/>
    <property type="project" value="InterPro"/>
</dbReference>
<evidence type="ECO:0000256" key="3">
    <source>
        <dbReference type="ARBA" id="ARBA00022448"/>
    </source>
</evidence>
<dbReference type="Pfam" id="PF07517">
    <property type="entry name" value="SecA_DEAD"/>
    <property type="match status" value="1"/>
</dbReference>
<dbReference type="CDD" id="cd18803">
    <property type="entry name" value="SF2_C_secA"/>
    <property type="match status" value="1"/>
</dbReference>
<dbReference type="Pfam" id="PF21090">
    <property type="entry name" value="P-loop_SecA"/>
    <property type="match status" value="2"/>
</dbReference>
<evidence type="ECO:0000259" key="13">
    <source>
        <dbReference type="PROSITE" id="PS51196"/>
    </source>
</evidence>
<dbReference type="Pfam" id="PF07516">
    <property type="entry name" value="SecA_SW"/>
    <property type="match status" value="1"/>
</dbReference>
<gene>
    <name evidence="14" type="ORF">GBAR_LOCUS25870</name>
</gene>
<feature type="domain" description="SecA family profile" evidence="13">
    <location>
        <begin position="1"/>
        <end position="510"/>
    </location>
</feature>
<name>A0AA35TF28_GEOBA</name>
<keyword evidence="5" id="KW-0547">Nucleotide-binding</keyword>
<dbReference type="InterPro" id="IPR027417">
    <property type="entry name" value="P-loop_NTPase"/>
</dbReference>
<dbReference type="PANTHER" id="PTHR30612">
    <property type="entry name" value="SECA INNER MEMBRANE COMPONENT OF SEC PROTEIN SECRETION SYSTEM"/>
    <property type="match status" value="1"/>
</dbReference>
<dbReference type="PANTHER" id="PTHR30612:SF0">
    <property type="entry name" value="CHLOROPLAST PROTEIN-TRANSPORTING ATPASE"/>
    <property type="match status" value="1"/>
</dbReference>
<evidence type="ECO:0000256" key="1">
    <source>
        <dbReference type="ARBA" id="ARBA00004170"/>
    </source>
</evidence>
<dbReference type="Gene3D" id="3.90.1440.10">
    <property type="entry name" value="SecA, preprotein cross-linking domain"/>
    <property type="match status" value="1"/>
</dbReference>
<feature type="region of interest" description="Disordered" evidence="11">
    <location>
        <begin position="1"/>
        <end position="48"/>
    </location>
</feature>
<comment type="caution">
    <text evidence="14">The sequence shown here is derived from an EMBL/GenBank/DDBJ whole genome shotgun (WGS) entry which is preliminary data.</text>
</comment>
<evidence type="ECO:0000259" key="12">
    <source>
        <dbReference type="PROSITE" id="PS51194"/>
    </source>
</evidence>
<dbReference type="InterPro" id="IPR036266">
    <property type="entry name" value="SecA_Wing/Scaffold_sf"/>
</dbReference>
<dbReference type="EMBL" id="CASHTH010003592">
    <property type="protein sequence ID" value="CAI8046787.1"/>
    <property type="molecule type" value="Genomic_DNA"/>
</dbReference>
<dbReference type="SMART" id="SM00957">
    <property type="entry name" value="SecA_DEAD"/>
    <property type="match status" value="1"/>
</dbReference>
<evidence type="ECO:0000313" key="14">
    <source>
        <dbReference type="EMBL" id="CAI8046787.1"/>
    </source>
</evidence>
<dbReference type="PROSITE" id="PS51196">
    <property type="entry name" value="SECA_MOTOR_DEAD"/>
    <property type="match status" value="1"/>
</dbReference>
<keyword evidence="10" id="KW-0472">Membrane</keyword>
<dbReference type="SUPFAM" id="SSF81767">
    <property type="entry name" value="Pre-protein crosslinking domain of SecA"/>
    <property type="match status" value="1"/>
</dbReference>
<dbReference type="Gene3D" id="1.10.3060.10">
    <property type="entry name" value="Helical scaffold and wing domains of SecA"/>
    <property type="match status" value="1"/>
</dbReference>
<evidence type="ECO:0000256" key="9">
    <source>
        <dbReference type="ARBA" id="ARBA00023010"/>
    </source>
</evidence>
<evidence type="ECO:0000256" key="11">
    <source>
        <dbReference type="SAM" id="MobiDB-lite"/>
    </source>
</evidence>
<dbReference type="InterPro" id="IPR044722">
    <property type="entry name" value="SecA_SF2_C"/>
</dbReference>
<dbReference type="HAMAP" id="MF_01382">
    <property type="entry name" value="SecA"/>
    <property type="match status" value="1"/>
</dbReference>
<dbReference type="InterPro" id="IPR011116">
    <property type="entry name" value="SecA_Wing/Scaffold"/>
</dbReference>
<dbReference type="SUPFAM" id="SSF52540">
    <property type="entry name" value="P-loop containing nucleoside triphosphate hydrolases"/>
    <property type="match status" value="2"/>
</dbReference>
<feature type="domain" description="Helicase C-terminal" evidence="12">
    <location>
        <begin position="358"/>
        <end position="545"/>
    </location>
</feature>
<dbReference type="InterPro" id="IPR014018">
    <property type="entry name" value="SecA_motor_DEAD"/>
</dbReference>
<keyword evidence="8" id="KW-1278">Translocase</keyword>
<dbReference type="GO" id="GO:0005829">
    <property type="term" value="C:cytosol"/>
    <property type="evidence" value="ECO:0007669"/>
    <property type="project" value="TreeGrafter"/>
</dbReference>
<comment type="subcellular location">
    <subcellularLocation>
        <location evidence="1">Membrane</location>
        <topology evidence="1">Peripheral membrane protein</topology>
    </subcellularLocation>
</comment>
<dbReference type="Gene3D" id="3.40.50.300">
    <property type="entry name" value="P-loop containing nucleotide triphosphate hydrolases"/>
    <property type="match status" value="2"/>
</dbReference>
<accession>A0AA35TF28</accession>
<dbReference type="InterPro" id="IPR001650">
    <property type="entry name" value="Helicase_C-like"/>
</dbReference>
<reference evidence="14" key="1">
    <citation type="submission" date="2023-03" db="EMBL/GenBank/DDBJ databases">
        <authorList>
            <person name="Steffen K."/>
            <person name="Cardenas P."/>
        </authorList>
    </citation>
    <scope>NUCLEOTIDE SEQUENCE</scope>
</reference>
<dbReference type="GO" id="GO:0006886">
    <property type="term" value="P:intracellular protein transport"/>
    <property type="evidence" value="ECO:0007669"/>
    <property type="project" value="InterPro"/>
</dbReference>
<evidence type="ECO:0000256" key="4">
    <source>
        <dbReference type="ARBA" id="ARBA00022490"/>
    </source>
</evidence>
<protein>
    <submittedName>
        <fullName evidence="14">Protein translocase subunit SecA</fullName>
    </submittedName>
</protein>
<dbReference type="GO" id="GO:0006605">
    <property type="term" value="P:protein targeting"/>
    <property type="evidence" value="ECO:0007669"/>
    <property type="project" value="InterPro"/>
</dbReference>
<evidence type="ECO:0000256" key="8">
    <source>
        <dbReference type="ARBA" id="ARBA00022967"/>
    </source>
</evidence>
<keyword evidence="9" id="KW-0811">Translocation</keyword>
<organism evidence="14 15">
    <name type="scientific">Geodia barretti</name>
    <name type="common">Barrett's horny sponge</name>
    <dbReference type="NCBI Taxonomy" id="519541"/>
    <lineage>
        <taxon>Eukaryota</taxon>
        <taxon>Metazoa</taxon>
        <taxon>Porifera</taxon>
        <taxon>Demospongiae</taxon>
        <taxon>Heteroscleromorpha</taxon>
        <taxon>Tetractinellida</taxon>
        <taxon>Astrophorina</taxon>
        <taxon>Geodiidae</taxon>
        <taxon>Geodia</taxon>
    </lineage>
</organism>
<dbReference type="InterPro" id="IPR000185">
    <property type="entry name" value="SecA"/>
</dbReference>
<dbReference type="AlphaFoldDB" id="A0AA35TF28"/>
<proteinExistence type="inferred from homology"/>
<evidence type="ECO:0000256" key="2">
    <source>
        <dbReference type="ARBA" id="ARBA00007650"/>
    </source>
</evidence>
<dbReference type="GO" id="GO:0005524">
    <property type="term" value="F:ATP binding"/>
    <property type="evidence" value="ECO:0007669"/>
    <property type="project" value="UniProtKB-KW"/>
</dbReference>
<dbReference type="InterPro" id="IPR011115">
    <property type="entry name" value="SecA_DEAD"/>
</dbReference>
<dbReference type="SMART" id="SM00958">
    <property type="entry name" value="SecA_PP_bind"/>
    <property type="match status" value="1"/>
</dbReference>